<dbReference type="Gene3D" id="1.10.1740.10">
    <property type="match status" value="1"/>
</dbReference>
<accession>A0A317F162</accession>
<dbReference type="EMBL" id="QGNY01000004">
    <property type="protein sequence ID" value="PWS31619.1"/>
    <property type="molecule type" value="Genomic_DNA"/>
</dbReference>
<dbReference type="Pfam" id="PF04542">
    <property type="entry name" value="Sigma70_r2"/>
    <property type="match status" value="1"/>
</dbReference>
<sequence>MQSSLPSINLQQEDKNLKAWIIGQDVFIQKLKMQDVLAFKSLYKQYAASLYGSIIRTVTDEQKAKTILQETFIEAWEFLPKYNESQCKMFTWLNRIAKQKSSLVKF</sequence>
<proteinExistence type="predicted"/>
<dbReference type="AlphaFoldDB" id="A0A317F162"/>
<name>A0A317F162_9SPHI</name>
<dbReference type="OrthoDB" id="772560at2"/>
<reference evidence="3" key="1">
    <citation type="submission" date="2018-05" db="EMBL/GenBank/DDBJ databases">
        <title>Pedobacter paludis sp. nov., isolated from wetland soil.</title>
        <authorList>
            <person name="Zhang Y."/>
        </authorList>
    </citation>
    <scope>NUCLEOTIDE SEQUENCE [LARGE SCALE GENOMIC DNA]</scope>
    <source>
        <strain evidence="3">R-8</strain>
    </source>
</reference>
<organism evidence="2 3">
    <name type="scientific">Pedobacter paludis</name>
    <dbReference type="NCBI Taxonomy" id="2203212"/>
    <lineage>
        <taxon>Bacteria</taxon>
        <taxon>Pseudomonadati</taxon>
        <taxon>Bacteroidota</taxon>
        <taxon>Sphingobacteriia</taxon>
        <taxon>Sphingobacteriales</taxon>
        <taxon>Sphingobacteriaceae</taxon>
        <taxon>Pedobacter</taxon>
    </lineage>
</organism>
<comment type="caution">
    <text evidence="2">The sequence shown here is derived from an EMBL/GenBank/DDBJ whole genome shotgun (WGS) entry which is preliminary data.</text>
</comment>
<dbReference type="InterPro" id="IPR007627">
    <property type="entry name" value="RNA_pol_sigma70_r2"/>
</dbReference>
<dbReference type="GO" id="GO:0006352">
    <property type="term" value="P:DNA-templated transcription initiation"/>
    <property type="evidence" value="ECO:0007669"/>
    <property type="project" value="InterPro"/>
</dbReference>
<gene>
    <name evidence="2" type="ORF">DF947_13605</name>
</gene>
<dbReference type="SUPFAM" id="SSF88946">
    <property type="entry name" value="Sigma2 domain of RNA polymerase sigma factors"/>
    <property type="match status" value="1"/>
</dbReference>
<evidence type="ECO:0000313" key="3">
    <source>
        <dbReference type="Proteomes" id="UP000245391"/>
    </source>
</evidence>
<dbReference type="GO" id="GO:0003700">
    <property type="term" value="F:DNA-binding transcription factor activity"/>
    <property type="evidence" value="ECO:0007669"/>
    <property type="project" value="InterPro"/>
</dbReference>
<evidence type="ECO:0000313" key="2">
    <source>
        <dbReference type="EMBL" id="PWS31619.1"/>
    </source>
</evidence>
<evidence type="ECO:0000259" key="1">
    <source>
        <dbReference type="Pfam" id="PF04542"/>
    </source>
</evidence>
<feature type="domain" description="RNA polymerase sigma-70 region 2" evidence="1">
    <location>
        <begin position="42"/>
        <end position="100"/>
    </location>
</feature>
<protein>
    <recommendedName>
        <fullName evidence="1">RNA polymerase sigma-70 region 2 domain-containing protein</fullName>
    </recommendedName>
</protein>
<dbReference type="Proteomes" id="UP000245391">
    <property type="component" value="Unassembled WGS sequence"/>
</dbReference>
<dbReference type="RefSeq" id="WP_109930580.1">
    <property type="nucleotide sequence ID" value="NZ_QGNY01000004.1"/>
</dbReference>
<keyword evidence="3" id="KW-1185">Reference proteome</keyword>
<dbReference type="InterPro" id="IPR013325">
    <property type="entry name" value="RNA_pol_sigma_r2"/>
</dbReference>